<evidence type="ECO:0000256" key="8">
    <source>
        <dbReference type="ARBA" id="ARBA00023204"/>
    </source>
</evidence>
<dbReference type="FunCoup" id="G7DYH1">
    <property type="interactions" value="529"/>
</dbReference>
<dbReference type="SUPFAM" id="SSF55920">
    <property type="entry name" value="Creatinase/aminopeptidase"/>
    <property type="match status" value="1"/>
</dbReference>
<dbReference type="eggNOG" id="KOG1189">
    <property type="taxonomic scope" value="Eukaryota"/>
</dbReference>
<keyword evidence="8 11" id="KW-0234">DNA repair</keyword>
<keyword evidence="2 11" id="KW-0158">Chromosome</keyword>
<dbReference type="Gene3D" id="3.40.350.10">
    <property type="entry name" value="Creatinase/prolidase N-terminal domain"/>
    <property type="match status" value="1"/>
</dbReference>
<feature type="domain" description="SEC7" evidence="13">
    <location>
        <begin position="1605"/>
        <end position="1795"/>
    </location>
</feature>
<dbReference type="CDD" id="cd00171">
    <property type="entry name" value="Sec7"/>
    <property type="match status" value="1"/>
</dbReference>
<dbReference type="InterPro" id="IPR016024">
    <property type="entry name" value="ARM-type_fold"/>
</dbReference>
<evidence type="ECO:0000256" key="1">
    <source>
        <dbReference type="ARBA" id="ARBA00010779"/>
    </source>
</evidence>
<dbReference type="SMART" id="SM00222">
    <property type="entry name" value="Sec7"/>
    <property type="match status" value="1"/>
</dbReference>
<dbReference type="STRING" id="764103.G7DYH1"/>
<dbReference type="GO" id="GO:0006368">
    <property type="term" value="P:transcription elongation by RNA polymerase II"/>
    <property type="evidence" value="ECO:0007669"/>
    <property type="project" value="TreeGrafter"/>
</dbReference>
<dbReference type="InParanoid" id="G7DYH1"/>
<dbReference type="GO" id="GO:0031491">
    <property type="term" value="F:nucleosome binding"/>
    <property type="evidence" value="ECO:0007669"/>
    <property type="project" value="TreeGrafter"/>
</dbReference>
<evidence type="ECO:0000256" key="5">
    <source>
        <dbReference type="ARBA" id="ARBA00023015"/>
    </source>
</evidence>
<dbReference type="Gene3D" id="1.10.1000.11">
    <property type="entry name" value="Arf Nucleotide-binding Site Opener,domain 2"/>
    <property type="match status" value="1"/>
</dbReference>
<feature type="compositionally biased region" description="Polar residues" evidence="12">
    <location>
        <begin position="1060"/>
        <end position="1080"/>
    </location>
</feature>
<dbReference type="EMBL" id="BABT02000062">
    <property type="protein sequence ID" value="GAA95631.1"/>
    <property type="molecule type" value="Genomic_DNA"/>
</dbReference>
<dbReference type="SMART" id="SM01286">
    <property type="entry name" value="SPT16"/>
    <property type="match status" value="1"/>
</dbReference>
<dbReference type="FunFam" id="1.10.1000.11:FF:000002">
    <property type="entry name" value="Cytohesin 1"/>
    <property type="match status" value="1"/>
</dbReference>
<accession>G7DYH1</accession>
<evidence type="ECO:0000256" key="2">
    <source>
        <dbReference type="ARBA" id="ARBA00022454"/>
    </source>
</evidence>
<dbReference type="InterPro" id="IPR000904">
    <property type="entry name" value="Sec7_dom"/>
</dbReference>
<dbReference type="GO" id="GO:0016192">
    <property type="term" value="P:vesicle-mediated transport"/>
    <property type="evidence" value="ECO:0007669"/>
    <property type="project" value="UniProtKB-ARBA"/>
</dbReference>
<evidence type="ECO:0000256" key="11">
    <source>
        <dbReference type="RuleBase" id="RU367052"/>
    </source>
</evidence>
<sequence length="2579" mass="286359">MADDGPEIDVPTFYRRLRRLRQAWKDPSVDIDLTSTDAVLLVAGGSDEANPYRKTTSMQTWLLGYEFPSTLILFEPDKITILGSSTKIKILNPIKTLPDETDADDRVEIELLARSKDESHNASLWQKITDAIAKKRVGQVPKDVHTGKFVDEWERSLKSADTSHTVVDVANTLASIYSVKEEDELTNERIAAKMSSHLMVKFADEMTSIIDQEQKVSHEKLASRIEAMLEDQKAWKKFDIGPDAQIDYTLADWCFTPIIQSGGSYDLKASAQSDEERLRAGVILCSLGVRYKSYCSNVSRTFMIDPAKAQEEAYVTLLDLQKTVMAELKPGATTKDVYLAAQALVKERLPDIAPHFVKNIGFATGLEFREGSYVLGPKGNKVLKEGMTFNLALGFADIPDPKDLKRTYALLLSDTVHIGKDGASAISDGMKSKAEICLYFSAEDTPKMKSKQPTNGKAETPSKRGVVKTRTRNEGREVDDTSLRLREQHQAELAAKRQQEGLERFRGDRGPELLQEKKWKRFDSYPREHLLPDAIASQNIHVDYRRHTVILPINGYAVPFHVNTLKSTIKQEEGEWTHLRFLFVTPGQITGKKEDTPFEDVGANFIRGVTYRSMDGTRFAELHKEVTELKKAAVKRENEKKEMADLVDLEDLIPEKRPQKLPDVWLRPPFEGKRSTGTVELHQNGIRWSSDARSDQKLDIPFNNIKHLFFQPCDHELIVLVHCHLKSPILVGKKKTRDVQFYREASDAAFEETGNRKRRRMAGDEDEIENEQEERRIRARLNREFKQYADKIAEASNGRIDVDGAFRELSFSGVPFKSNVLLQPTTDCLVHLTDSPFLVVTLADVEVAHLERVQFGLKNFDLVFVLRDFSKPPIHINTIPMQQLEAVKSWLDSVDIAYSEGPVNLSWPQVMRSVTEDPYEFFKEGGWSFLGGGEASETESGTDSEDGSAFEASDLESSDDPDSGSAFSEDSSAGEETPSGSDIGSEDESDEGSVESRPKGNARAAASMAERTNRKASALLVVHSEIVAVTSAMRRNRRWSSLSSAAISAYGAGGYSNALDPSSTDTPASLSASQSYNGQAPPSDMLAASLGLRRSGKASITGEESINLPRYHQVKRQQEGATAIALISGFSDLRRHLRDLRDEHEIQSIDALSLLHPFLEVIRSGDTSGPITAIALGSVDRFIGLGLIHLDSPSIALAMANVSSAGTHCKFEASDSVSDEIVLMRILDVLKNTLTSPLGQVLTDEAVCEMMETGLSMCCQMRLSEMLRRTAEKTMQALVASVFSKLQSLPTEADNAFIDDSAKPQRPASVSMPSDYQPAPTQDGTASPSQASNAAPTLQPYGLASIRELLRVLVSLLNPHDQQHTDSMRLMALGILNTAFEVGGKDVGRFLSMRSMVSDALCKHLFVLARSENTSILSASLRVISVVFDTMAEYLKPQWELFLSFTLDKLVEPTGKLAVRKLELELELDAATWGSATAVSPSPSLGRERAASPAPTLRPKDSGSSSQMTESKELLLEYIGFLTRTPDFLQSLWVNYDCNIDCEDLYERLVRFICRGVFPTHAGVTNTQDGSQMLCLDTVLTFVHLMATRLEHEAVASEQVPANDVLGDAKERKRILLAGASRFNEKPKLGLAFLEKEGIIYNDPQQTRPQSLALFFKSCPRLDKKLLGDFISRPDNVEVLKCFMELFDFKDRIISDAMRDLLETFRLPGEAQQIARITETFAEVYFAAQPPNVKSQDAAYILAYSVIMLNTDLYNPQNRKRMTIDEYRRNLRGVNDNSDFDPEYLKSIYESIRKREIVMPEEHLGQLGFEYAWKELMSRAQSSSNFVRCSTSLYDGALFRLAWKPILSALAHAFTTYRDEYFTERTIAAFRQCALLASRYEVPEVFDFLITTLAKVSQLGSAIDPGDPAALPKAEVEGYTITISPQSVNFGGDFKAQLASVVLFNIANSQLHALQGAWVEIFEIFETLFTNSLMPTALTSRGDFLADVGVIPMRVLPRVLPAEDRRADSGLLSTLSSYLMSPYNAVPDGFNRDVNADDIEKTLCTIDCIASCRLDELYGLLLALPLPSLQHAARGLLTLLERETLERLRASATPDLNSSTSTTEPSQPRPLPYSPASVFLLELLVSLVAEAPAVSAELWPPISDFFAQMLAVTDRLSPQFTERLLASMLRLSSAMASRINSPVQLYTVLAALKSVPVKTLVASDERLALGLQRVLSENHDALQNAEDWESVFYLWRLTVLREEAAKVSFSLAQDFANGRIGVGITADNVIGFISVLTAFANASNKIEQQREDSQAAERSVQAVELVRSMQSHVDKFLQQSKLPAVEALEIYWLPVLSAFAQQSCNAVREVRQVALGYLQRSLVANDTLTNPAIDLAVVFERLIFPMLDDLLKPQVFRRDPIGMGETRLRACALLCKIFLHYLMQLSERKGVEGVTELWVRIIGYLDRFMHSGRRDQMYEAVPESLKNVLLVMHASGLLVTPQENPTEAQVALWNSTFSRIDTFLPTLKTDLFPAARSERPTAASRYLATAPQGQATSPRLSIDVAGSPEASRGEPEAPELPNGALPNGNESVVDSASLL</sequence>
<keyword evidence="3 11" id="KW-0235">DNA replication</keyword>
<keyword evidence="9 11" id="KW-0539">Nucleus</keyword>
<dbReference type="Gene3D" id="2.30.29.210">
    <property type="entry name" value="FACT complex subunit Spt16p/Cdc68p"/>
    <property type="match status" value="1"/>
</dbReference>
<feature type="region of interest" description="Disordered" evidence="12">
    <location>
        <begin position="2090"/>
        <end position="2110"/>
    </location>
</feature>
<dbReference type="SMART" id="SM01287">
    <property type="entry name" value="Rtt106"/>
    <property type="match status" value="1"/>
</dbReference>
<keyword evidence="7 11" id="KW-0804">Transcription</keyword>
<keyword evidence="5 11" id="KW-0805">Transcription regulation</keyword>
<feature type="region of interest" description="Disordered" evidence="12">
    <location>
        <begin position="1297"/>
        <end position="1334"/>
    </location>
</feature>
<dbReference type="PANTHER" id="PTHR13980:SF15">
    <property type="entry name" value="FACT COMPLEX SUBUNIT SPT16"/>
    <property type="match status" value="1"/>
</dbReference>
<dbReference type="Proteomes" id="UP000009131">
    <property type="component" value="Unassembled WGS sequence"/>
</dbReference>
<dbReference type="InterPro" id="IPR032691">
    <property type="entry name" value="Mon2/Sec7/BIG1-like_HUS"/>
</dbReference>
<dbReference type="InterPro" id="IPR040258">
    <property type="entry name" value="Spt16"/>
</dbReference>
<dbReference type="GO" id="GO:0032012">
    <property type="term" value="P:regulation of ARF protein signal transduction"/>
    <property type="evidence" value="ECO:0007669"/>
    <property type="project" value="InterPro"/>
</dbReference>
<dbReference type="GO" id="GO:0035101">
    <property type="term" value="C:FACT complex"/>
    <property type="evidence" value="ECO:0007669"/>
    <property type="project" value="UniProtKB-UniRule"/>
</dbReference>
<feature type="region of interest" description="Disordered" evidence="12">
    <location>
        <begin position="1060"/>
        <end position="1083"/>
    </location>
</feature>
<reference evidence="14 15" key="2">
    <citation type="journal article" date="2012" name="Open Biol.">
        <title>Characteristics of nucleosomes and linker DNA regions on the genome of the basidiomycete Mixia osmundae revealed by mono- and dinucleosome mapping.</title>
        <authorList>
            <person name="Nishida H."/>
            <person name="Kondo S."/>
            <person name="Matsumoto T."/>
            <person name="Suzuki Y."/>
            <person name="Yoshikawa H."/>
            <person name="Taylor T.D."/>
            <person name="Sugiyama J."/>
        </authorList>
    </citation>
    <scope>NUCLEOTIDE SEQUENCE [LARGE SCALE GENOMIC DNA]</scope>
    <source>
        <strain evidence="15">CBS 9802 / IAM 14324 / JCM 22182 / KY 12970</strain>
    </source>
</reference>
<evidence type="ECO:0000256" key="12">
    <source>
        <dbReference type="SAM" id="MobiDB-lite"/>
    </source>
</evidence>
<dbReference type="FunFam" id="2.30.29.210:FF:000001">
    <property type="entry name" value="FACT complex subunit spt16"/>
    <property type="match status" value="1"/>
</dbReference>
<dbReference type="SUPFAM" id="SSF48371">
    <property type="entry name" value="ARM repeat"/>
    <property type="match status" value="1"/>
</dbReference>
<dbReference type="InterPro" id="IPR023394">
    <property type="entry name" value="Sec7_C_sf"/>
</dbReference>
<dbReference type="GO" id="GO:0006260">
    <property type="term" value="P:DNA replication"/>
    <property type="evidence" value="ECO:0007669"/>
    <property type="project" value="UniProtKB-KW"/>
</dbReference>
<evidence type="ECO:0000256" key="4">
    <source>
        <dbReference type="ARBA" id="ARBA00022763"/>
    </source>
</evidence>
<dbReference type="InterPro" id="IPR035999">
    <property type="entry name" value="Sec7_dom_sf"/>
</dbReference>
<dbReference type="InterPro" id="IPR036005">
    <property type="entry name" value="Creatinase/aminopeptidase-like"/>
</dbReference>
<feature type="region of interest" description="Disordered" evidence="12">
    <location>
        <begin position="446"/>
        <end position="479"/>
    </location>
</feature>
<evidence type="ECO:0000313" key="15">
    <source>
        <dbReference type="Proteomes" id="UP000009131"/>
    </source>
</evidence>
<dbReference type="InterPro" id="IPR056604">
    <property type="entry name" value="GBF1-like_TPR"/>
</dbReference>
<comment type="similarity">
    <text evidence="1 11">Belongs to the peptidase M24 family. SPT16 subfamily.</text>
</comment>
<dbReference type="PANTHER" id="PTHR13980">
    <property type="entry name" value="CDC68 RELATED"/>
    <property type="match status" value="1"/>
</dbReference>
<organism evidence="14 15">
    <name type="scientific">Mixia osmundae (strain CBS 9802 / IAM 14324 / JCM 22182 / KY 12970)</name>
    <dbReference type="NCBI Taxonomy" id="764103"/>
    <lineage>
        <taxon>Eukaryota</taxon>
        <taxon>Fungi</taxon>
        <taxon>Dikarya</taxon>
        <taxon>Basidiomycota</taxon>
        <taxon>Pucciniomycotina</taxon>
        <taxon>Mixiomycetes</taxon>
        <taxon>Mixiales</taxon>
        <taxon>Mixiaceae</taxon>
        <taxon>Mixia</taxon>
    </lineage>
</organism>
<evidence type="ECO:0000313" key="14">
    <source>
        <dbReference type="EMBL" id="GAA95631.1"/>
    </source>
</evidence>
<dbReference type="Pfam" id="PF24824">
    <property type="entry name" value="PH_SPT16"/>
    <property type="match status" value="1"/>
</dbReference>
<reference evidence="14 15" key="1">
    <citation type="journal article" date="2011" name="J. Gen. Appl. Microbiol.">
        <title>Draft genome sequencing of the enigmatic basidiomycete Mixia osmundae.</title>
        <authorList>
            <person name="Nishida H."/>
            <person name="Nagatsuka Y."/>
            <person name="Sugiyama J."/>
        </authorList>
    </citation>
    <scope>NUCLEOTIDE SEQUENCE [LARGE SCALE GENOMIC DNA]</scope>
    <source>
        <strain evidence="15">CBS 9802 / IAM 14324 / JCM 22182 / KY 12970</strain>
    </source>
</reference>
<dbReference type="GO" id="GO:0010468">
    <property type="term" value="P:regulation of gene expression"/>
    <property type="evidence" value="ECO:0007669"/>
    <property type="project" value="UniProtKB-ARBA"/>
</dbReference>
<dbReference type="InterPro" id="IPR000994">
    <property type="entry name" value="Pept_M24"/>
</dbReference>
<evidence type="ECO:0000259" key="13">
    <source>
        <dbReference type="PROSITE" id="PS50190"/>
    </source>
</evidence>
<dbReference type="Pfam" id="PF00557">
    <property type="entry name" value="Peptidase_M24"/>
    <property type="match status" value="1"/>
</dbReference>
<feature type="compositionally biased region" description="Acidic residues" evidence="12">
    <location>
        <begin position="984"/>
        <end position="993"/>
    </location>
</feature>
<dbReference type="Pfam" id="PF14826">
    <property type="entry name" value="FACT-Spt16_Nlob"/>
    <property type="match status" value="1"/>
</dbReference>
<proteinExistence type="inferred from homology"/>
<feature type="compositionally biased region" description="Polar residues" evidence="12">
    <location>
        <begin position="1311"/>
        <end position="1334"/>
    </location>
</feature>
<protein>
    <recommendedName>
        <fullName evidence="11">FACT complex subunit</fullName>
    </recommendedName>
</protein>
<evidence type="ECO:0000256" key="6">
    <source>
        <dbReference type="ARBA" id="ARBA00023054"/>
    </source>
</evidence>
<comment type="subunit">
    <text evidence="11">Component of the FACT complex.</text>
</comment>
<dbReference type="Gene3D" id="2.30.29.30">
    <property type="entry name" value="Pleckstrin-homology domain (PH domain)/Phosphotyrosine-binding domain (PTB)"/>
    <property type="match status" value="1"/>
</dbReference>
<feature type="region of interest" description="Disordered" evidence="12">
    <location>
        <begin position="753"/>
        <end position="773"/>
    </location>
</feature>
<dbReference type="Gene3D" id="3.90.230.10">
    <property type="entry name" value="Creatinase/methionine aminopeptidase superfamily"/>
    <property type="match status" value="1"/>
</dbReference>
<evidence type="ECO:0000256" key="9">
    <source>
        <dbReference type="ARBA" id="ARBA00023242"/>
    </source>
</evidence>
<keyword evidence="4 11" id="KW-0227">DNA damage</keyword>
<dbReference type="OrthoDB" id="10258608at2759"/>
<keyword evidence="6" id="KW-0175">Coiled coil</keyword>
<dbReference type="GO" id="GO:0005085">
    <property type="term" value="F:guanyl-nucleotide exchange factor activity"/>
    <property type="evidence" value="ECO:0007669"/>
    <property type="project" value="InterPro"/>
</dbReference>
<dbReference type="PROSITE" id="PS50190">
    <property type="entry name" value="SEC7"/>
    <property type="match status" value="1"/>
</dbReference>
<dbReference type="RefSeq" id="XP_014570125.1">
    <property type="nucleotide sequence ID" value="XM_014714639.1"/>
</dbReference>
<dbReference type="InterPro" id="IPR013719">
    <property type="entry name" value="RTT106/SPT16-like_middle_dom"/>
</dbReference>
<keyword evidence="15" id="KW-1185">Reference proteome</keyword>
<dbReference type="FunFam" id="3.90.230.10:FF:000005">
    <property type="entry name" value="FACT complex subunit spt16"/>
    <property type="match status" value="1"/>
</dbReference>
<feature type="region of interest" description="Disordered" evidence="12">
    <location>
        <begin position="1476"/>
        <end position="1509"/>
    </location>
</feature>
<dbReference type="SMART" id="SM01285">
    <property type="entry name" value="FACT-Spt16_Nlob"/>
    <property type="match status" value="1"/>
</dbReference>
<dbReference type="Gene3D" id="1.10.220.20">
    <property type="match status" value="1"/>
</dbReference>
<comment type="subcellular location">
    <subcellularLocation>
        <location evidence="11">Nucleus</location>
    </subcellularLocation>
    <subcellularLocation>
        <location evidence="11">Chromosome</location>
    </subcellularLocation>
</comment>
<name>G7DYH1_MIXOS</name>
<gene>
    <name evidence="14" type="primary">Mo02287</name>
    <name evidence="14" type="ORF">E5Q_02287</name>
</gene>
<dbReference type="Pfam" id="PF08512">
    <property type="entry name" value="Rttp106-like_middle"/>
    <property type="match status" value="1"/>
</dbReference>
<dbReference type="GO" id="GO:0006281">
    <property type="term" value="P:DNA repair"/>
    <property type="evidence" value="ECO:0007669"/>
    <property type="project" value="UniProtKB-UniRule"/>
</dbReference>
<dbReference type="InterPro" id="IPR029148">
    <property type="entry name" value="FACT-SPT16_Nlobe"/>
</dbReference>
<dbReference type="InterPro" id="IPR013953">
    <property type="entry name" value="FACT_SPT16_M"/>
</dbReference>
<feature type="region of interest" description="Disordered" evidence="12">
    <location>
        <begin position="932"/>
        <end position="1010"/>
    </location>
</feature>
<dbReference type="Pfam" id="PF01369">
    <property type="entry name" value="Sec7"/>
    <property type="match status" value="1"/>
</dbReference>
<feature type="compositionally biased region" description="Polar residues" evidence="12">
    <location>
        <begin position="2094"/>
        <end position="2106"/>
    </location>
</feature>
<comment type="caution">
    <text evidence="14">The sequence shown here is derived from an EMBL/GenBank/DDBJ whole genome shotgun (WGS) entry which is preliminary data.</text>
</comment>
<dbReference type="SUPFAM" id="SSF48425">
    <property type="entry name" value="Sec7 domain"/>
    <property type="match status" value="1"/>
</dbReference>
<dbReference type="Gene3D" id="2.30.29.150">
    <property type="match status" value="1"/>
</dbReference>
<evidence type="ECO:0000256" key="3">
    <source>
        <dbReference type="ARBA" id="ARBA00022705"/>
    </source>
</evidence>
<dbReference type="Pfam" id="PF08644">
    <property type="entry name" value="SPT16"/>
    <property type="match status" value="1"/>
</dbReference>
<dbReference type="HOGENOM" id="CLU_227990_0_0_1"/>
<dbReference type="FunFam" id="2.30.29.30:FF:000017">
    <property type="entry name" value="FACT complex subunit SPT16"/>
    <property type="match status" value="1"/>
</dbReference>
<dbReference type="Pfam" id="PF23325">
    <property type="entry name" value="TPR_28"/>
    <property type="match status" value="1"/>
</dbReference>
<dbReference type="InterPro" id="IPR011993">
    <property type="entry name" value="PH-like_dom_sf"/>
</dbReference>
<dbReference type="eggNOG" id="KOG0928">
    <property type="taxonomic scope" value="Eukaryota"/>
</dbReference>
<dbReference type="Pfam" id="PF12783">
    <property type="entry name" value="Sec7-like_HUS"/>
    <property type="match status" value="1"/>
</dbReference>
<evidence type="ECO:0000256" key="7">
    <source>
        <dbReference type="ARBA" id="ARBA00023163"/>
    </source>
</evidence>
<dbReference type="GO" id="GO:0005794">
    <property type="term" value="C:Golgi apparatus"/>
    <property type="evidence" value="ECO:0007669"/>
    <property type="project" value="UniProtKB-ARBA"/>
</dbReference>
<dbReference type="InterPro" id="IPR029149">
    <property type="entry name" value="Creatin/AminoP/Spt16_N"/>
</dbReference>
<feature type="region of interest" description="Disordered" evidence="12">
    <location>
        <begin position="2525"/>
        <end position="2579"/>
    </location>
</feature>
<feature type="compositionally biased region" description="Acidic residues" evidence="12">
    <location>
        <begin position="936"/>
        <end position="962"/>
    </location>
</feature>
<evidence type="ECO:0000256" key="10">
    <source>
        <dbReference type="ARBA" id="ARBA00025370"/>
    </source>
</evidence>
<feature type="compositionally biased region" description="Polar residues" evidence="12">
    <location>
        <begin position="2568"/>
        <end position="2579"/>
    </location>
</feature>
<dbReference type="InterPro" id="IPR056595">
    <property type="entry name" value="Fact-SPT16_PH"/>
</dbReference>
<comment type="function">
    <text evidence="10 11">Component of the FACT complex, a general chromatin factor that acts to reorganize nucleosomes. The FACT complex is involved in multiple processes that require DNA as a template such as mRNA elongation, DNA replication and DNA repair. During transcription elongation the FACT complex acts as a histone chaperone that both destabilizes and restores nucleosomal structure. It facilitates the passage of RNA polymerase II and transcription by promoting the dissociation of one histone H2A-H2B dimer from the nucleosome, then subsequently promotes the reestablishment of the nucleosome following the passage of RNA polymerase II.</text>
</comment>